<organism evidence="3 4">
    <name type="scientific">Lignipirellula cremea</name>
    <dbReference type="NCBI Taxonomy" id="2528010"/>
    <lineage>
        <taxon>Bacteria</taxon>
        <taxon>Pseudomonadati</taxon>
        <taxon>Planctomycetota</taxon>
        <taxon>Planctomycetia</taxon>
        <taxon>Pirellulales</taxon>
        <taxon>Pirellulaceae</taxon>
        <taxon>Lignipirellula</taxon>
    </lineage>
</organism>
<evidence type="ECO:0000256" key="1">
    <source>
        <dbReference type="ARBA" id="ARBA00023049"/>
    </source>
</evidence>
<dbReference type="AlphaFoldDB" id="A0A518DXZ2"/>
<evidence type="ECO:0000259" key="2">
    <source>
        <dbReference type="PROSITE" id="PS50249"/>
    </source>
</evidence>
<feature type="domain" description="MPN" evidence="2">
    <location>
        <begin position="31"/>
        <end position="168"/>
    </location>
</feature>
<dbReference type="SUPFAM" id="SSF102712">
    <property type="entry name" value="JAB1/MPN domain"/>
    <property type="match status" value="1"/>
</dbReference>
<keyword evidence="1" id="KW-0645">Protease</keyword>
<sequence length="175" mass="19793">MIAATAKPVPGPDQGDQVKAIGALNASAPPIFLHESVLEEILDYSHGDLQREQGGFLVGDLYEDRQKQYVEVRHFCAATQARSHAASFTFTHETWSAAQRDIDRRFPGERIVGWHHTHPDLGVFLSGYDRFIHRNFFAQPWESALVVDPLRQEFGFFQWLDGEIVSCGFVCVYGK</sequence>
<evidence type="ECO:0000313" key="3">
    <source>
        <dbReference type="EMBL" id="QDU96709.1"/>
    </source>
</evidence>
<dbReference type="PROSITE" id="PS50249">
    <property type="entry name" value="MPN"/>
    <property type="match status" value="1"/>
</dbReference>
<reference evidence="3 4" key="1">
    <citation type="submission" date="2019-02" db="EMBL/GenBank/DDBJ databases">
        <title>Deep-cultivation of Planctomycetes and their phenomic and genomic characterization uncovers novel biology.</title>
        <authorList>
            <person name="Wiegand S."/>
            <person name="Jogler M."/>
            <person name="Boedeker C."/>
            <person name="Pinto D."/>
            <person name="Vollmers J."/>
            <person name="Rivas-Marin E."/>
            <person name="Kohn T."/>
            <person name="Peeters S.H."/>
            <person name="Heuer A."/>
            <person name="Rast P."/>
            <person name="Oberbeckmann S."/>
            <person name="Bunk B."/>
            <person name="Jeske O."/>
            <person name="Meyerdierks A."/>
            <person name="Storesund J.E."/>
            <person name="Kallscheuer N."/>
            <person name="Luecker S."/>
            <person name="Lage O.M."/>
            <person name="Pohl T."/>
            <person name="Merkel B.J."/>
            <person name="Hornburger P."/>
            <person name="Mueller R.-W."/>
            <person name="Bruemmer F."/>
            <person name="Labrenz M."/>
            <person name="Spormann A.M."/>
            <person name="Op den Camp H."/>
            <person name="Overmann J."/>
            <person name="Amann R."/>
            <person name="Jetten M.S.M."/>
            <person name="Mascher T."/>
            <person name="Medema M.H."/>
            <person name="Devos D.P."/>
            <person name="Kaster A.-K."/>
            <person name="Ovreas L."/>
            <person name="Rohde M."/>
            <person name="Galperin M.Y."/>
            <person name="Jogler C."/>
        </authorList>
    </citation>
    <scope>NUCLEOTIDE SEQUENCE [LARGE SCALE GENOMIC DNA]</scope>
    <source>
        <strain evidence="3 4">Pla85_3_4</strain>
    </source>
</reference>
<dbReference type="EMBL" id="CP036433">
    <property type="protein sequence ID" value="QDU96709.1"/>
    <property type="molecule type" value="Genomic_DNA"/>
</dbReference>
<gene>
    <name evidence="3" type="ORF">Pla8534_45300</name>
</gene>
<dbReference type="RefSeq" id="WP_145055321.1">
    <property type="nucleotide sequence ID" value="NZ_CP036433.1"/>
</dbReference>
<dbReference type="Pfam" id="PF01398">
    <property type="entry name" value="JAB"/>
    <property type="match status" value="1"/>
</dbReference>
<proteinExistence type="predicted"/>
<dbReference type="KEGG" id="lcre:Pla8534_45300"/>
<keyword evidence="1" id="KW-0378">Hydrolase</keyword>
<name>A0A518DXZ2_9BACT</name>
<evidence type="ECO:0000313" key="4">
    <source>
        <dbReference type="Proteomes" id="UP000317648"/>
    </source>
</evidence>
<keyword evidence="4" id="KW-1185">Reference proteome</keyword>
<keyword evidence="1" id="KW-0482">Metalloprotease</keyword>
<accession>A0A518DXZ2</accession>
<dbReference type="InterPro" id="IPR000555">
    <property type="entry name" value="JAMM/MPN+_dom"/>
</dbReference>
<dbReference type="Gene3D" id="3.40.140.10">
    <property type="entry name" value="Cytidine Deaminase, domain 2"/>
    <property type="match status" value="1"/>
</dbReference>
<dbReference type="OrthoDB" id="3292458at2"/>
<dbReference type="Proteomes" id="UP000317648">
    <property type="component" value="Chromosome"/>
</dbReference>
<dbReference type="GO" id="GO:0008237">
    <property type="term" value="F:metallopeptidase activity"/>
    <property type="evidence" value="ECO:0007669"/>
    <property type="project" value="UniProtKB-KW"/>
</dbReference>
<protein>
    <submittedName>
        <fullName evidence="3">Mov34/MPN/PAD-1 family protein</fullName>
    </submittedName>
</protein>
<dbReference type="InterPro" id="IPR037518">
    <property type="entry name" value="MPN"/>
</dbReference>